<dbReference type="InterPro" id="IPR006202">
    <property type="entry name" value="Neur_chan_lig-bd"/>
</dbReference>
<dbReference type="SUPFAM" id="SSF63712">
    <property type="entry name" value="Nicotinic receptor ligand binding domain-like"/>
    <property type="match status" value="1"/>
</dbReference>
<dbReference type="InterPro" id="IPR006028">
    <property type="entry name" value="GABAA/Glycine_rcpt"/>
</dbReference>
<dbReference type="GO" id="GO:0005886">
    <property type="term" value="C:plasma membrane"/>
    <property type="evidence" value="ECO:0007669"/>
    <property type="project" value="UniProtKB-SubCell"/>
</dbReference>
<evidence type="ECO:0000256" key="6">
    <source>
        <dbReference type="ARBA" id="ARBA00022729"/>
    </source>
</evidence>
<reference evidence="14" key="1">
    <citation type="submission" date="2022-11" db="UniProtKB">
        <authorList>
            <consortium name="WormBaseParasite"/>
        </authorList>
    </citation>
    <scope>IDENTIFICATION</scope>
</reference>
<evidence type="ECO:0000259" key="12">
    <source>
        <dbReference type="Pfam" id="PF02931"/>
    </source>
</evidence>
<dbReference type="PRINTS" id="PR00253">
    <property type="entry name" value="GABAARECEPTR"/>
</dbReference>
<keyword evidence="10" id="KW-0407">Ion channel</keyword>
<protein>
    <submittedName>
        <fullName evidence="14">Neurotransmitter-gated ion-channel ligand-binding domain-containing protein</fullName>
    </submittedName>
</protein>
<evidence type="ECO:0000256" key="10">
    <source>
        <dbReference type="ARBA" id="ARBA00023303"/>
    </source>
</evidence>
<dbReference type="SUPFAM" id="SSF90112">
    <property type="entry name" value="Neurotransmitter-gated ion-channel transmembrane pore"/>
    <property type="match status" value="1"/>
</dbReference>
<keyword evidence="9 11" id="KW-0472">Membrane</keyword>
<dbReference type="Gene3D" id="2.70.170.10">
    <property type="entry name" value="Neurotransmitter-gated ion-channel ligand-binding domain"/>
    <property type="match status" value="1"/>
</dbReference>
<accession>A0A914DYC5</accession>
<evidence type="ECO:0000256" key="4">
    <source>
        <dbReference type="ARBA" id="ARBA00022475"/>
    </source>
</evidence>
<evidence type="ECO:0000256" key="7">
    <source>
        <dbReference type="ARBA" id="ARBA00022989"/>
    </source>
</evidence>
<keyword evidence="6" id="KW-0732">Signal</keyword>
<evidence type="ECO:0000256" key="11">
    <source>
        <dbReference type="SAM" id="Phobius"/>
    </source>
</evidence>
<evidence type="ECO:0000256" key="1">
    <source>
        <dbReference type="ARBA" id="ARBA00004141"/>
    </source>
</evidence>
<name>A0A914DYC5_9BILA</name>
<feature type="transmembrane region" description="Helical" evidence="11">
    <location>
        <begin position="394"/>
        <end position="412"/>
    </location>
</feature>
<dbReference type="CDD" id="cd18987">
    <property type="entry name" value="LGIC_ECD_anion"/>
    <property type="match status" value="1"/>
</dbReference>
<dbReference type="InterPro" id="IPR006201">
    <property type="entry name" value="Neur_channel"/>
</dbReference>
<feature type="transmembrane region" description="Helical" evidence="11">
    <location>
        <begin position="287"/>
        <end position="306"/>
    </location>
</feature>
<evidence type="ECO:0000256" key="3">
    <source>
        <dbReference type="ARBA" id="ARBA00022448"/>
    </source>
</evidence>
<organism evidence="13 14">
    <name type="scientific">Acrobeloides nanus</name>
    <dbReference type="NCBI Taxonomy" id="290746"/>
    <lineage>
        <taxon>Eukaryota</taxon>
        <taxon>Metazoa</taxon>
        <taxon>Ecdysozoa</taxon>
        <taxon>Nematoda</taxon>
        <taxon>Chromadorea</taxon>
        <taxon>Rhabditida</taxon>
        <taxon>Tylenchina</taxon>
        <taxon>Cephalobomorpha</taxon>
        <taxon>Cephaloboidea</taxon>
        <taxon>Cephalobidae</taxon>
        <taxon>Acrobeloides</taxon>
    </lineage>
</organism>
<evidence type="ECO:0000313" key="13">
    <source>
        <dbReference type="Proteomes" id="UP000887540"/>
    </source>
</evidence>
<evidence type="ECO:0000256" key="8">
    <source>
        <dbReference type="ARBA" id="ARBA00023065"/>
    </source>
</evidence>
<dbReference type="GO" id="GO:0005230">
    <property type="term" value="F:extracellular ligand-gated monoatomic ion channel activity"/>
    <property type="evidence" value="ECO:0007669"/>
    <property type="project" value="InterPro"/>
</dbReference>
<evidence type="ECO:0000256" key="2">
    <source>
        <dbReference type="ARBA" id="ARBA00004236"/>
    </source>
</evidence>
<dbReference type="Gene3D" id="1.20.58.390">
    <property type="entry name" value="Neurotransmitter-gated ion-channel transmembrane domain"/>
    <property type="match status" value="1"/>
</dbReference>
<keyword evidence="8" id="KW-0406">Ion transport</keyword>
<dbReference type="AlphaFoldDB" id="A0A914DYC5"/>
<dbReference type="Proteomes" id="UP000887540">
    <property type="component" value="Unplaced"/>
</dbReference>
<feature type="domain" description="Neurotransmitter-gated ion-channel ligand-binding" evidence="12">
    <location>
        <begin position="43"/>
        <end position="205"/>
    </location>
</feature>
<comment type="subcellular location">
    <subcellularLocation>
        <location evidence="2">Cell membrane</location>
    </subcellularLocation>
    <subcellularLocation>
        <location evidence="1">Membrane</location>
        <topology evidence="1">Multi-pass membrane protein</topology>
    </subcellularLocation>
</comment>
<dbReference type="InterPro" id="IPR036734">
    <property type="entry name" value="Neur_chan_lig-bd_sf"/>
</dbReference>
<keyword evidence="7 11" id="KW-1133">Transmembrane helix</keyword>
<dbReference type="PANTHER" id="PTHR18945">
    <property type="entry name" value="NEUROTRANSMITTER GATED ION CHANNEL"/>
    <property type="match status" value="1"/>
</dbReference>
<dbReference type="InterPro" id="IPR038050">
    <property type="entry name" value="Neuro_actylchol_rec"/>
</dbReference>
<keyword evidence="13" id="KW-1185">Reference proteome</keyword>
<keyword evidence="4" id="KW-1003">Cell membrane</keyword>
<keyword evidence="3" id="KW-0813">Transport</keyword>
<feature type="transmembrane region" description="Helical" evidence="11">
    <location>
        <begin position="255"/>
        <end position="275"/>
    </location>
</feature>
<feature type="transmembrane region" description="Helical" evidence="11">
    <location>
        <begin position="312"/>
        <end position="338"/>
    </location>
</feature>
<sequence length="413" mass="47226">MGMKSHLPTAYWLFSIISIICLQFYSVMAQSKALRSRQIGTEGQIIARMFSEYDANARPPVRDEADHSAIAVIVSLYINKIQWQTNTAEIELYLRQQWEDSRLAYDVDVREAINDVVVPPNRRLWVPDTYFMNADERTNDLHRERNVVEPSGYVRSSEKRSISVSVENDERFPFVNTRSIKLKLSSYKYQVDDVVYLWANSPPVIVPVEVSKELLEGPYAFSEAFAGDCVGNYTIGVYSCIDVSISFEGSSSESFLRIFLPSILLLIVSWLHFWIHGSWSVPRTISAALPFFIFFVLLVFYPNISWSNCGPLQVWLVFCLILSFLSLLEYFVVICCGVRRRVAYRNGHPTHITTGDPNAPLTVQAGKETIDVEYETSRCAGFKNNNGIDVVSRIAFPLIFLVFFIIFLIFYVI</sequence>
<dbReference type="InterPro" id="IPR036719">
    <property type="entry name" value="Neuro-gated_channel_TM_sf"/>
</dbReference>
<dbReference type="Pfam" id="PF02931">
    <property type="entry name" value="Neur_chan_LBD"/>
    <property type="match status" value="1"/>
</dbReference>
<proteinExistence type="predicted"/>
<evidence type="ECO:0000256" key="5">
    <source>
        <dbReference type="ARBA" id="ARBA00022692"/>
    </source>
</evidence>
<dbReference type="GO" id="GO:0004888">
    <property type="term" value="F:transmembrane signaling receptor activity"/>
    <property type="evidence" value="ECO:0007669"/>
    <property type="project" value="InterPro"/>
</dbReference>
<dbReference type="WBParaSite" id="ACRNAN_scaffold479.g16896.t1">
    <property type="protein sequence ID" value="ACRNAN_scaffold479.g16896.t1"/>
    <property type="gene ID" value="ACRNAN_scaffold479.g16896"/>
</dbReference>
<evidence type="ECO:0000313" key="14">
    <source>
        <dbReference type="WBParaSite" id="ACRNAN_scaffold479.g16896.t1"/>
    </source>
</evidence>
<evidence type="ECO:0000256" key="9">
    <source>
        <dbReference type="ARBA" id="ARBA00023136"/>
    </source>
</evidence>
<keyword evidence="5 11" id="KW-0812">Transmembrane</keyword>